<reference evidence="1 2" key="1">
    <citation type="journal article" date="2021" name="Sci. Rep.">
        <title>The distribution of antibiotic resistance genes in chicken gut microbiota commensals.</title>
        <authorList>
            <person name="Juricova H."/>
            <person name="Matiasovicova J."/>
            <person name="Kubasova T."/>
            <person name="Cejkova D."/>
            <person name="Rychlik I."/>
        </authorList>
    </citation>
    <scope>NUCLEOTIDE SEQUENCE [LARGE SCALE GENOMIC DNA]</scope>
    <source>
        <strain evidence="1 2">An819</strain>
    </source>
</reference>
<dbReference type="AlphaFoldDB" id="A0A938WPI6"/>
<dbReference type="EMBL" id="JACJJL010000028">
    <property type="protein sequence ID" value="MBM6662762.1"/>
    <property type="molecule type" value="Genomic_DNA"/>
</dbReference>
<accession>A0A938WPI6</accession>
<protein>
    <submittedName>
        <fullName evidence="1">Transposase family protein</fullName>
    </submittedName>
</protein>
<organism evidence="1 2">
    <name type="scientific">Marseilla massiliensis</name>
    <dbReference type="NCBI Taxonomy" id="1841864"/>
    <lineage>
        <taxon>Bacteria</taxon>
        <taxon>Pseudomonadati</taxon>
        <taxon>Bacteroidota</taxon>
        <taxon>Bacteroidia</taxon>
        <taxon>Bacteroidales</taxon>
        <taxon>Prevotellaceae</taxon>
        <taxon>Marseilla</taxon>
    </lineage>
</organism>
<name>A0A938WPI6_9BACT</name>
<keyword evidence="2" id="KW-1185">Reference proteome</keyword>
<proteinExistence type="predicted"/>
<dbReference type="Proteomes" id="UP000764045">
    <property type="component" value="Unassembled WGS sequence"/>
</dbReference>
<evidence type="ECO:0000313" key="2">
    <source>
        <dbReference type="Proteomes" id="UP000764045"/>
    </source>
</evidence>
<comment type="caution">
    <text evidence="1">The sequence shown here is derived from an EMBL/GenBank/DDBJ whole genome shotgun (WGS) entry which is preliminary data.</text>
</comment>
<sequence>MKQWQVLRTVFPEVITDNFEFTDYIEQADRLEYWLDEREYMSREDYKKGTVRPYGFTDYKTIEDFPIRGRSVYLHVRRRKWIDRSTGEIFTYDFDGLTESGSKLSPEFVAFLKEED</sequence>
<dbReference type="RefSeq" id="WP_205111493.1">
    <property type="nucleotide sequence ID" value="NZ_JACJJL010000028.1"/>
</dbReference>
<gene>
    <name evidence="1" type="ORF">H6B30_13590</name>
</gene>
<evidence type="ECO:0000313" key="1">
    <source>
        <dbReference type="EMBL" id="MBM6662762.1"/>
    </source>
</evidence>